<dbReference type="Pfam" id="PF09832">
    <property type="entry name" value="DUF2059"/>
    <property type="match status" value="1"/>
</dbReference>
<keyword evidence="5" id="KW-1185">Reference proteome</keyword>
<organism evidence="4 5">
    <name type="scientific">Persicimonas caeni</name>
    <dbReference type="NCBI Taxonomy" id="2292766"/>
    <lineage>
        <taxon>Bacteria</taxon>
        <taxon>Deltaproteobacteria</taxon>
        <taxon>Bradymonadales</taxon>
        <taxon>Bradymonadaceae</taxon>
        <taxon>Persicimonas</taxon>
    </lineage>
</organism>
<feature type="compositionally biased region" description="Acidic residues" evidence="1">
    <location>
        <begin position="59"/>
        <end position="78"/>
    </location>
</feature>
<feature type="domain" description="DUF2059" evidence="3">
    <location>
        <begin position="149"/>
        <end position="204"/>
    </location>
</feature>
<dbReference type="PROSITE" id="PS51257">
    <property type="entry name" value="PROKAR_LIPOPROTEIN"/>
    <property type="match status" value="1"/>
</dbReference>
<reference evidence="4 5" key="1">
    <citation type="submission" date="2019-06" db="EMBL/GenBank/DDBJ databases">
        <title>Persicimonas caeni gen. nov., sp. nov., a predatory bacterium isolated from solar saltern.</title>
        <authorList>
            <person name="Wang S."/>
        </authorList>
    </citation>
    <scope>NUCLEOTIDE SEQUENCE [LARGE SCALE GENOMIC DNA]</scope>
    <source>
        <strain evidence="4 5">YN101</strain>
    </source>
</reference>
<name>A0A4Y6PMK5_PERCE</name>
<dbReference type="Proteomes" id="UP000315995">
    <property type="component" value="Chromosome"/>
</dbReference>
<feature type="chain" id="PRO_5030106067" evidence="2">
    <location>
        <begin position="26"/>
        <end position="216"/>
    </location>
</feature>
<evidence type="ECO:0000256" key="2">
    <source>
        <dbReference type="SAM" id="SignalP"/>
    </source>
</evidence>
<evidence type="ECO:0000256" key="1">
    <source>
        <dbReference type="SAM" id="MobiDB-lite"/>
    </source>
</evidence>
<proteinExistence type="predicted"/>
<keyword evidence="2" id="KW-0732">Signal</keyword>
<dbReference type="OrthoDB" id="5510290at2"/>
<dbReference type="InterPro" id="IPR018637">
    <property type="entry name" value="DUF2059"/>
</dbReference>
<accession>A0A5B8XYH9</accession>
<sequence>MSALLCKSKVVVTLMVLALSLAGVACDSSKSESGGEATAESSPAVEEEASAEGEKAQEEEASADEEGEKADSEAESAEAAEAAESGESGGKGESAKRKDIRKLLEITGSAELGLQVVDQMIAQFKMSAPNVPSEFWDEFRKDINKDGLVEIIVPIYDKHLTHDEIKALIKFFESPAGKSYVKKLPIITRESQMAGQKWGREIAQKVQKRLQEKGYK</sequence>
<evidence type="ECO:0000313" key="5">
    <source>
        <dbReference type="Proteomes" id="UP000315995"/>
    </source>
</evidence>
<feature type="compositionally biased region" description="Low complexity" evidence="1">
    <location>
        <begin position="31"/>
        <end position="44"/>
    </location>
</feature>
<evidence type="ECO:0000313" key="4">
    <source>
        <dbReference type="EMBL" id="QDG49459.1"/>
    </source>
</evidence>
<accession>A0A4Y6PMK5</accession>
<gene>
    <name evidence="4" type="ORF">FIV42_01505</name>
</gene>
<feature type="region of interest" description="Disordered" evidence="1">
    <location>
        <begin position="27"/>
        <end position="97"/>
    </location>
</feature>
<feature type="signal peptide" evidence="2">
    <location>
        <begin position="1"/>
        <end position="25"/>
    </location>
</feature>
<dbReference type="AlphaFoldDB" id="A0A4Y6PMK5"/>
<dbReference type="EMBL" id="CP041186">
    <property type="protein sequence ID" value="QDG49459.1"/>
    <property type="molecule type" value="Genomic_DNA"/>
</dbReference>
<protein>
    <submittedName>
        <fullName evidence="4">DUF2059 domain-containing protein</fullName>
    </submittedName>
</protein>
<evidence type="ECO:0000259" key="3">
    <source>
        <dbReference type="Pfam" id="PF09832"/>
    </source>
</evidence>